<keyword evidence="2" id="KW-1185">Reference proteome</keyword>
<dbReference type="Proteomes" id="UP000634136">
    <property type="component" value="Unassembled WGS sequence"/>
</dbReference>
<name>A0A834WZC1_9FABA</name>
<evidence type="ECO:0000313" key="1">
    <source>
        <dbReference type="EMBL" id="KAF7834837.1"/>
    </source>
</evidence>
<protein>
    <submittedName>
        <fullName evidence="1">Retrovirus-related Pol polyprotein from transposon TNT 1-94</fullName>
    </submittedName>
</protein>
<comment type="caution">
    <text evidence="1">The sequence shown here is derived from an EMBL/GenBank/DDBJ whole genome shotgun (WGS) entry which is preliminary data.</text>
</comment>
<dbReference type="EMBL" id="JAAIUW010000004">
    <property type="protein sequence ID" value="KAF7834837.1"/>
    <property type="molecule type" value="Genomic_DNA"/>
</dbReference>
<dbReference type="PANTHER" id="PTHR47481:SF30">
    <property type="entry name" value="CCHC-TYPE DOMAIN-CONTAINING PROTEIN"/>
    <property type="match status" value="1"/>
</dbReference>
<accession>A0A834WZC1</accession>
<organism evidence="1 2">
    <name type="scientific">Senna tora</name>
    <dbReference type="NCBI Taxonomy" id="362788"/>
    <lineage>
        <taxon>Eukaryota</taxon>
        <taxon>Viridiplantae</taxon>
        <taxon>Streptophyta</taxon>
        <taxon>Embryophyta</taxon>
        <taxon>Tracheophyta</taxon>
        <taxon>Spermatophyta</taxon>
        <taxon>Magnoliopsida</taxon>
        <taxon>eudicotyledons</taxon>
        <taxon>Gunneridae</taxon>
        <taxon>Pentapetalae</taxon>
        <taxon>rosids</taxon>
        <taxon>fabids</taxon>
        <taxon>Fabales</taxon>
        <taxon>Fabaceae</taxon>
        <taxon>Caesalpinioideae</taxon>
        <taxon>Cassia clade</taxon>
        <taxon>Senna</taxon>
    </lineage>
</organism>
<dbReference type="AlphaFoldDB" id="A0A834WZC1"/>
<dbReference type="OrthoDB" id="1745344at2759"/>
<evidence type="ECO:0000313" key="2">
    <source>
        <dbReference type="Proteomes" id="UP000634136"/>
    </source>
</evidence>
<gene>
    <name evidence="1" type="ORF">G2W53_009696</name>
</gene>
<proteinExistence type="predicted"/>
<reference evidence="1" key="1">
    <citation type="submission" date="2020-09" db="EMBL/GenBank/DDBJ databases">
        <title>Genome-Enabled Discovery of Anthraquinone Biosynthesis in Senna tora.</title>
        <authorList>
            <person name="Kang S.-H."/>
            <person name="Pandey R.P."/>
            <person name="Lee C.-M."/>
            <person name="Sim J.-S."/>
            <person name="Jeong J.-T."/>
            <person name="Choi B.-S."/>
            <person name="Jung M."/>
            <person name="Ginzburg D."/>
            <person name="Zhao K."/>
            <person name="Won S.Y."/>
            <person name="Oh T.-J."/>
            <person name="Yu Y."/>
            <person name="Kim N.-H."/>
            <person name="Lee O.R."/>
            <person name="Lee T.-H."/>
            <person name="Bashyal P."/>
            <person name="Kim T.-S."/>
            <person name="Lee W.-H."/>
            <person name="Kawkins C."/>
            <person name="Kim C.-K."/>
            <person name="Kim J.S."/>
            <person name="Ahn B.O."/>
            <person name="Rhee S.Y."/>
            <person name="Sohng J.K."/>
        </authorList>
    </citation>
    <scope>NUCLEOTIDE SEQUENCE</scope>
    <source>
        <tissue evidence="1">Leaf</tissue>
    </source>
</reference>
<dbReference type="PANTHER" id="PTHR47481">
    <property type="match status" value="1"/>
</dbReference>
<sequence length="125" mass="14386">MADEMVTRMVGESTSQQIWECLAKFFSRQTRAKERLLKTQLRSLKKGSPISDHEHIESIFDGMPREFESFIRNVSLRKDEYSVVEVEALLLTQETWVEKFKENNESISANMGQAQGANKNQGQSN</sequence>